<keyword evidence="2" id="KW-1003">Cell membrane</keyword>
<evidence type="ECO:0000256" key="6">
    <source>
        <dbReference type="SAM" id="Phobius"/>
    </source>
</evidence>
<reference evidence="8" key="1">
    <citation type="journal article" date="2019" name="Int. J. Syst. Evol. Microbiol.">
        <title>The Global Catalogue of Microorganisms (GCM) 10K type strain sequencing project: providing services to taxonomists for standard genome sequencing and annotation.</title>
        <authorList>
            <consortium name="The Broad Institute Genomics Platform"/>
            <consortium name="The Broad Institute Genome Sequencing Center for Infectious Disease"/>
            <person name="Wu L."/>
            <person name="Ma J."/>
        </authorList>
    </citation>
    <scope>NUCLEOTIDE SEQUENCE [LARGE SCALE GENOMIC DNA]</scope>
    <source>
        <strain evidence="8">JCM 30346</strain>
    </source>
</reference>
<evidence type="ECO:0000313" key="8">
    <source>
        <dbReference type="Proteomes" id="UP001596137"/>
    </source>
</evidence>
<feature type="transmembrane region" description="Helical" evidence="6">
    <location>
        <begin position="242"/>
        <end position="259"/>
    </location>
</feature>
<feature type="transmembrane region" description="Helical" evidence="6">
    <location>
        <begin position="271"/>
        <end position="288"/>
    </location>
</feature>
<dbReference type="RefSeq" id="WP_380746828.1">
    <property type="nucleotide sequence ID" value="NZ_JBHSRF010000003.1"/>
</dbReference>
<evidence type="ECO:0000256" key="1">
    <source>
        <dbReference type="ARBA" id="ARBA00004651"/>
    </source>
</evidence>
<evidence type="ECO:0000256" key="2">
    <source>
        <dbReference type="ARBA" id="ARBA00022475"/>
    </source>
</evidence>
<keyword evidence="3 6" id="KW-0812">Transmembrane</keyword>
<proteinExistence type="predicted"/>
<dbReference type="Proteomes" id="UP001596137">
    <property type="component" value="Unassembled WGS sequence"/>
</dbReference>
<keyword evidence="4 6" id="KW-1133">Transmembrane helix</keyword>
<dbReference type="InterPro" id="IPR001851">
    <property type="entry name" value="ABC_transp_permease"/>
</dbReference>
<dbReference type="Pfam" id="PF02653">
    <property type="entry name" value="BPD_transp_2"/>
    <property type="match status" value="1"/>
</dbReference>
<dbReference type="CDD" id="cd06580">
    <property type="entry name" value="TM_PBP1_transp_TpRbsC_like"/>
    <property type="match status" value="1"/>
</dbReference>
<organism evidence="7 8">
    <name type="scientific">Sphaerisporangium aureirubrum</name>
    <dbReference type="NCBI Taxonomy" id="1544736"/>
    <lineage>
        <taxon>Bacteria</taxon>
        <taxon>Bacillati</taxon>
        <taxon>Actinomycetota</taxon>
        <taxon>Actinomycetes</taxon>
        <taxon>Streptosporangiales</taxon>
        <taxon>Streptosporangiaceae</taxon>
        <taxon>Sphaerisporangium</taxon>
    </lineage>
</organism>
<evidence type="ECO:0000256" key="5">
    <source>
        <dbReference type="ARBA" id="ARBA00023136"/>
    </source>
</evidence>
<feature type="transmembrane region" description="Helical" evidence="6">
    <location>
        <begin position="144"/>
        <end position="161"/>
    </location>
</feature>
<comment type="caution">
    <text evidence="7">The sequence shown here is derived from an EMBL/GenBank/DDBJ whole genome shotgun (WGS) entry which is preliminary data.</text>
</comment>
<comment type="subcellular location">
    <subcellularLocation>
        <location evidence="1">Cell membrane</location>
        <topology evidence="1">Multi-pass membrane protein</topology>
    </subcellularLocation>
</comment>
<dbReference type="PANTHER" id="PTHR43370">
    <property type="entry name" value="SUGAR ABC TRANSPORTER INTEGRAL MEMBRANE PROTEIN-RELATED"/>
    <property type="match status" value="1"/>
</dbReference>
<keyword evidence="5 6" id="KW-0472">Membrane</keyword>
<keyword evidence="8" id="KW-1185">Reference proteome</keyword>
<protein>
    <submittedName>
        <fullName evidence="7">ABC transporter permease</fullName>
    </submittedName>
</protein>
<dbReference type="EMBL" id="JBHSRF010000003">
    <property type="protein sequence ID" value="MFC6080098.1"/>
    <property type="molecule type" value="Genomic_DNA"/>
</dbReference>
<sequence length="296" mass="29965">MNILEFSFLSAVLTAMTPVVLAALGGLLCQVAGVFNIALEGQLLWGAFTAVVFSHLSGNAWIGVAGAVLATALYAAPLSVSSVTFRADPIVVAVGTNLLALGLTAFLMRQIFGSGGTYTSPGLAGLPTLAELGLDVPVLGPQSPVVPFALVLVAAVSWWLARTRSGLRLRGAGQHLDAAAALGLPVTAYRHGVVLAAGALCGLAGAQLALGNVTLFSEGMSAGRGWVAVVAVMLGGVRPYRVLLACLLFGAAEAVGFRLQGAGLPQQAADAAPYVITLLALVLAGVAARRRTKEAS</sequence>
<evidence type="ECO:0000313" key="7">
    <source>
        <dbReference type="EMBL" id="MFC6080098.1"/>
    </source>
</evidence>
<gene>
    <name evidence="7" type="ORF">ACFP1K_02935</name>
</gene>
<feature type="transmembrane region" description="Helical" evidence="6">
    <location>
        <begin position="90"/>
        <end position="112"/>
    </location>
</feature>
<dbReference type="PANTHER" id="PTHR43370:SF2">
    <property type="entry name" value="ABC TRANSPORTER PERMEASE PROTEIN"/>
    <property type="match status" value="1"/>
</dbReference>
<accession>A0ABW1N9U1</accession>
<name>A0ABW1N9U1_9ACTN</name>
<feature type="transmembrane region" description="Helical" evidence="6">
    <location>
        <begin position="60"/>
        <end position="78"/>
    </location>
</feature>
<evidence type="ECO:0000256" key="4">
    <source>
        <dbReference type="ARBA" id="ARBA00022989"/>
    </source>
</evidence>
<evidence type="ECO:0000256" key="3">
    <source>
        <dbReference type="ARBA" id="ARBA00022692"/>
    </source>
</evidence>
<feature type="transmembrane region" description="Helical" evidence="6">
    <location>
        <begin position="6"/>
        <end position="27"/>
    </location>
</feature>